<sequence>FLQFVTGAPRLPLGGLASLSPMLTIVRKHSNHHPDTDLPSVMTCVNYLKLPPYSSKEIMKEKLLYVITEGQGSFHLS</sequence>
<dbReference type="PANTHER" id="PTHR45670">
    <property type="entry name" value="E3 UBIQUITIN-PROTEIN LIGASE TRIP12"/>
    <property type="match status" value="1"/>
</dbReference>
<protein>
    <recommendedName>
        <fullName evidence="4">HECT domain-containing protein</fullName>
    </recommendedName>
</protein>
<feature type="non-terminal residue" evidence="5">
    <location>
        <position position="1"/>
    </location>
</feature>
<evidence type="ECO:0000256" key="3">
    <source>
        <dbReference type="PROSITE-ProRule" id="PRU00104"/>
    </source>
</evidence>
<dbReference type="InterPro" id="IPR000569">
    <property type="entry name" value="HECT_dom"/>
</dbReference>
<accession>A0A0S3SSQ3</accession>
<evidence type="ECO:0000256" key="1">
    <source>
        <dbReference type="ARBA" id="ARBA00022679"/>
    </source>
</evidence>
<dbReference type="SUPFAM" id="SSF56204">
    <property type="entry name" value="Hect, E3 ligase catalytic domain"/>
    <property type="match status" value="1"/>
</dbReference>
<feature type="active site" description="Glycyl thioester intermediate" evidence="3">
    <location>
        <position position="44"/>
    </location>
</feature>
<keyword evidence="2 3" id="KW-0833">Ubl conjugation pathway</keyword>
<dbReference type="GO" id="GO:0061630">
    <property type="term" value="F:ubiquitin protein ligase activity"/>
    <property type="evidence" value="ECO:0007669"/>
    <property type="project" value="InterPro"/>
</dbReference>
<dbReference type="AlphaFoldDB" id="A0A0S3SSQ3"/>
<dbReference type="GO" id="GO:0000209">
    <property type="term" value="P:protein polyubiquitination"/>
    <property type="evidence" value="ECO:0007669"/>
    <property type="project" value="TreeGrafter"/>
</dbReference>
<organism evidence="5 6">
    <name type="scientific">Vigna angularis var. angularis</name>
    <dbReference type="NCBI Taxonomy" id="157739"/>
    <lineage>
        <taxon>Eukaryota</taxon>
        <taxon>Viridiplantae</taxon>
        <taxon>Streptophyta</taxon>
        <taxon>Embryophyta</taxon>
        <taxon>Tracheophyta</taxon>
        <taxon>Spermatophyta</taxon>
        <taxon>Magnoliopsida</taxon>
        <taxon>eudicotyledons</taxon>
        <taxon>Gunneridae</taxon>
        <taxon>Pentapetalae</taxon>
        <taxon>rosids</taxon>
        <taxon>fabids</taxon>
        <taxon>Fabales</taxon>
        <taxon>Fabaceae</taxon>
        <taxon>Papilionoideae</taxon>
        <taxon>50 kb inversion clade</taxon>
        <taxon>NPAAA clade</taxon>
        <taxon>indigoferoid/millettioid clade</taxon>
        <taxon>Phaseoleae</taxon>
        <taxon>Vigna</taxon>
    </lineage>
</organism>
<evidence type="ECO:0000259" key="4">
    <source>
        <dbReference type="PROSITE" id="PS50237"/>
    </source>
</evidence>
<feature type="domain" description="HECT" evidence="4">
    <location>
        <begin position="1"/>
        <end position="77"/>
    </location>
</feature>
<evidence type="ECO:0000256" key="2">
    <source>
        <dbReference type="ARBA" id="ARBA00022786"/>
    </source>
</evidence>
<dbReference type="GO" id="GO:0043161">
    <property type="term" value="P:proteasome-mediated ubiquitin-dependent protein catabolic process"/>
    <property type="evidence" value="ECO:0007669"/>
    <property type="project" value="TreeGrafter"/>
</dbReference>
<keyword evidence="1" id="KW-0808">Transferase</keyword>
<dbReference type="InterPro" id="IPR045322">
    <property type="entry name" value="HECTD1/TRIP12-like"/>
</dbReference>
<evidence type="ECO:0000313" key="6">
    <source>
        <dbReference type="Proteomes" id="UP000291084"/>
    </source>
</evidence>
<dbReference type="Pfam" id="PF00632">
    <property type="entry name" value="HECT"/>
    <property type="match status" value="1"/>
</dbReference>
<dbReference type="PROSITE" id="PS50237">
    <property type="entry name" value="HECT"/>
    <property type="match status" value="1"/>
</dbReference>
<dbReference type="InterPro" id="IPR035983">
    <property type="entry name" value="Hect_E3_ubiquitin_ligase"/>
</dbReference>
<dbReference type="OrthoDB" id="1651932at2759"/>
<gene>
    <name evidence="5" type="primary">Vigan.08G266000</name>
    <name evidence="5" type="ORF">VIGAN_08266000</name>
</gene>
<proteinExistence type="predicted"/>
<reference evidence="5 6" key="1">
    <citation type="journal article" date="2015" name="Sci. Rep.">
        <title>The power of single molecule real-time sequencing technology in the de novo assembly of a eukaryotic genome.</title>
        <authorList>
            <person name="Sakai H."/>
            <person name="Naito K."/>
            <person name="Ogiso-Tanaka E."/>
            <person name="Takahashi Y."/>
            <person name="Iseki K."/>
            <person name="Muto C."/>
            <person name="Satou K."/>
            <person name="Teruya K."/>
            <person name="Shiroma A."/>
            <person name="Shimoji M."/>
            <person name="Hirano T."/>
            <person name="Itoh T."/>
            <person name="Kaga A."/>
            <person name="Tomooka N."/>
        </authorList>
    </citation>
    <scope>NUCLEOTIDE SEQUENCE [LARGE SCALE GENOMIC DNA]</scope>
    <source>
        <strain evidence="6">cv. Shumari</strain>
    </source>
</reference>
<dbReference type="EMBL" id="AP015041">
    <property type="protein sequence ID" value="BAT95844.1"/>
    <property type="molecule type" value="Genomic_DNA"/>
</dbReference>
<evidence type="ECO:0000313" key="5">
    <source>
        <dbReference type="EMBL" id="BAT95844.1"/>
    </source>
</evidence>
<name>A0A0S3SSQ3_PHAAN</name>
<dbReference type="Proteomes" id="UP000291084">
    <property type="component" value="Chromosome 8"/>
</dbReference>
<dbReference type="PANTHER" id="PTHR45670:SF10">
    <property type="entry name" value="E3 UBIQUITIN-PROTEIN LIGASE UPL4"/>
    <property type="match status" value="1"/>
</dbReference>
<dbReference type="Gene3D" id="3.30.2410.10">
    <property type="entry name" value="Hect, E3 ligase catalytic domain"/>
    <property type="match status" value="1"/>
</dbReference>
<keyword evidence="6" id="KW-1185">Reference proteome</keyword>